<evidence type="ECO:0000313" key="3">
    <source>
        <dbReference type="Proteomes" id="UP000769157"/>
    </source>
</evidence>
<reference evidence="2" key="2">
    <citation type="submission" date="2021-01" db="EMBL/GenBank/DDBJ databases">
        <authorList>
            <person name="Schikora-Tamarit M.A."/>
        </authorList>
    </citation>
    <scope>NUCLEOTIDE SEQUENCE</scope>
    <source>
        <strain evidence="2">CBS6075</strain>
    </source>
</reference>
<evidence type="ECO:0000256" key="1">
    <source>
        <dbReference type="SAM" id="MobiDB-lite"/>
    </source>
</evidence>
<accession>A0A9P8P7N0</accession>
<sequence>MATAPILQGSNLDSGDENTLVDVDVGCSTNENTQTHAQERETGDSKRHVVLSSKNHWERFKEPKQHCKNEGSVDGEDKHNWLNKKHFDRLKQSDEHNQHQELAKWDSFLHLETSLLNSLSHDDGFVSLGTDVNRNECSSSKEQLNPHSPSEASNSIESAGNLVLGDKSTDNWSNNWTS</sequence>
<dbReference type="GeneID" id="70236481"/>
<keyword evidence="3" id="KW-1185">Reference proteome</keyword>
<evidence type="ECO:0000313" key="2">
    <source>
        <dbReference type="EMBL" id="KAH3666327.1"/>
    </source>
</evidence>
<dbReference type="Proteomes" id="UP000769157">
    <property type="component" value="Unassembled WGS sequence"/>
</dbReference>
<organism evidence="2 3">
    <name type="scientific">Ogataea philodendri</name>
    <dbReference type="NCBI Taxonomy" id="1378263"/>
    <lineage>
        <taxon>Eukaryota</taxon>
        <taxon>Fungi</taxon>
        <taxon>Dikarya</taxon>
        <taxon>Ascomycota</taxon>
        <taxon>Saccharomycotina</taxon>
        <taxon>Pichiomycetes</taxon>
        <taxon>Pichiales</taxon>
        <taxon>Pichiaceae</taxon>
        <taxon>Ogataea</taxon>
    </lineage>
</organism>
<comment type="caution">
    <text evidence="2">The sequence shown here is derived from an EMBL/GenBank/DDBJ whole genome shotgun (WGS) entry which is preliminary data.</text>
</comment>
<reference evidence="2" key="1">
    <citation type="journal article" date="2021" name="Open Biol.">
        <title>Shared evolutionary footprints suggest mitochondrial oxidative damage underlies multiple complex I losses in fungi.</title>
        <authorList>
            <person name="Schikora-Tamarit M.A."/>
            <person name="Marcet-Houben M."/>
            <person name="Nosek J."/>
            <person name="Gabaldon T."/>
        </authorList>
    </citation>
    <scope>NUCLEOTIDE SEQUENCE</scope>
    <source>
        <strain evidence="2">CBS6075</strain>
    </source>
</reference>
<name>A0A9P8P7N0_9ASCO</name>
<dbReference type="RefSeq" id="XP_046061531.1">
    <property type="nucleotide sequence ID" value="XM_046205603.1"/>
</dbReference>
<feature type="region of interest" description="Disordered" evidence="1">
    <location>
        <begin position="136"/>
        <end position="178"/>
    </location>
</feature>
<protein>
    <submittedName>
        <fullName evidence="2">Uncharacterized protein</fullName>
    </submittedName>
</protein>
<proteinExistence type="predicted"/>
<dbReference type="AlphaFoldDB" id="A0A9P8P7N0"/>
<dbReference type="EMBL" id="JAEUBE010000295">
    <property type="protein sequence ID" value="KAH3666327.1"/>
    <property type="molecule type" value="Genomic_DNA"/>
</dbReference>
<feature type="compositionally biased region" description="Polar residues" evidence="1">
    <location>
        <begin position="136"/>
        <end position="158"/>
    </location>
</feature>
<gene>
    <name evidence="2" type="ORF">OGAPHI_004516</name>
</gene>